<feature type="region of interest" description="Disordered" evidence="1">
    <location>
        <begin position="621"/>
        <end position="671"/>
    </location>
</feature>
<dbReference type="Pfam" id="PF12738">
    <property type="entry name" value="PTCB-BRCT"/>
    <property type="match status" value="1"/>
</dbReference>
<dbReference type="PANTHER" id="PTHR47667:SF1">
    <property type="entry name" value="REGULATOR OF TY1 TRANSPOSITION PROTEIN 107"/>
    <property type="match status" value="1"/>
</dbReference>
<dbReference type="Pfam" id="PF00533">
    <property type="entry name" value="BRCT"/>
    <property type="match status" value="2"/>
</dbReference>
<feature type="domain" description="BRCT" evidence="2">
    <location>
        <begin position="8"/>
        <end position="107"/>
    </location>
</feature>
<dbReference type="Pfam" id="PF16770">
    <property type="entry name" value="RTT107_BRCT_5"/>
    <property type="match status" value="1"/>
</dbReference>
<feature type="compositionally biased region" description="Polar residues" evidence="1">
    <location>
        <begin position="659"/>
        <end position="671"/>
    </location>
</feature>
<dbReference type="FunFam" id="3.40.50.10190:FF:000048">
    <property type="entry name" value="DNA repair protein Rtt107"/>
    <property type="match status" value="1"/>
</dbReference>
<evidence type="ECO:0000313" key="4">
    <source>
        <dbReference type="Proteomes" id="UP001310890"/>
    </source>
</evidence>
<dbReference type="SUPFAM" id="SSF52113">
    <property type="entry name" value="BRCT domain"/>
    <property type="match status" value="5"/>
</dbReference>
<dbReference type="InterPro" id="IPR053036">
    <property type="entry name" value="CellCycle_DNARepair_Reg"/>
</dbReference>
<accession>A0AAN7TA14</accession>
<dbReference type="PANTHER" id="PTHR47667">
    <property type="entry name" value="REGULATOR OF TY1 TRANSPOSITION PROTEIN 107"/>
    <property type="match status" value="1"/>
</dbReference>
<reference evidence="3" key="1">
    <citation type="submission" date="2023-08" db="EMBL/GenBank/DDBJ databases">
        <title>Black Yeasts Isolated from many extreme environments.</title>
        <authorList>
            <person name="Coleine C."/>
            <person name="Stajich J.E."/>
            <person name="Selbmann L."/>
        </authorList>
    </citation>
    <scope>NUCLEOTIDE SEQUENCE</scope>
    <source>
        <strain evidence="3">CCFEE 5401</strain>
    </source>
</reference>
<dbReference type="GO" id="GO:1990683">
    <property type="term" value="P:DNA double-strand break attachment to nuclear envelope"/>
    <property type="evidence" value="ECO:0007669"/>
    <property type="project" value="TreeGrafter"/>
</dbReference>
<dbReference type="EMBL" id="JAVRRL010000082">
    <property type="protein sequence ID" value="KAK5108587.1"/>
    <property type="molecule type" value="Genomic_DNA"/>
</dbReference>
<dbReference type="AlphaFoldDB" id="A0AAN7TA14"/>
<dbReference type="InterPro" id="IPR001357">
    <property type="entry name" value="BRCT_dom"/>
</dbReference>
<feature type="compositionally biased region" description="Polar residues" evidence="1">
    <location>
        <begin position="478"/>
        <end position="489"/>
    </location>
</feature>
<organism evidence="3 4">
    <name type="scientific">Meristemomyces frigidus</name>
    <dbReference type="NCBI Taxonomy" id="1508187"/>
    <lineage>
        <taxon>Eukaryota</taxon>
        <taxon>Fungi</taxon>
        <taxon>Dikarya</taxon>
        <taxon>Ascomycota</taxon>
        <taxon>Pezizomycotina</taxon>
        <taxon>Dothideomycetes</taxon>
        <taxon>Dothideomycetidae</taxon>
        <taxon>Mycosphaerellales</taxon>
        <taxon>Teratosphaeriaceae</taxon>
        <taxon>Meristemomyces</taxon>
    </lineage>
</organism>
<feature type="region of interest" description="Disordered" evidence="1">
    <location>
        <begin position="457"/>
        <end position="588"/>
    </location>
</feature>
<comment type="caution">
    <text evidence="3">The sequence shown here is derived from an EMBL/GenBank/DDBJ whole genome shotgun (WGS) entry which is preliminary data.</text>
</comment>
<gene>
    <name evidence="3" type="ORF">LTR62_008163</name>
</gene>
<sequence length="913" mass="101117">MGSVDGNGSRTLFEGVVVALILSDQLEEEETDQITEIVANNGGKVVQVCDNSNGVENLSNATHIIATNIDFPQYNKAVERGVLVVKPSWVRQSQAKSKLVGARQHSPDPNQYFQQVVLTCGDLPEGDKDAIIAGVMALGGQYSGALNKLTTHIVTLDYDHPKSQLAVRTKAKCISVLPHWFDDCLRLGKKISERPYVFPNPIHLQATLPRPFNSDSGFVEGASSCTPLTSALSPPTSPSKVRRNLNAFMSKKIMLSSDLGLSAHLTGTLKQLVNQGGGLLTDNISTADIYICQYRDGPDYMTASRARKEVANLSWLYHVIHNNKYTNPLSRLLHYPIPRNGLPGFSNLKISISNYNGEARTYLENLIRYCGAEFTKTMKQDNTHLIAAHTKSEKFEAAQEWNLHITNHLWLEESYAKGCVQTLSNPRYTHFPASTNLSEVCGQSTIDLKSVERMFFPAPRVSPQKTMRSPDPHAKGSRSPQKELTSSRVTAMGIPQKTAAASPPTPIQEDEETEDEDDDEQEEVAAKLKRKPAALTADVAAPVDDLDEGEQADISVTARPRGRPRKSAATPRCLDEEKENESPFVTTSARADRAAKSKANANIHNLAPDILAFEKELKRKGGVTHGGRRSDHPEDFSSPVPAQPKNMKKRKSDEGTYDVSAQGSDLSDGETQAVQAKKAKTTSEVPPIMYRMMVTGDERWVGKTKQEDADRLKLRMLGVELTQDPLQVDILVAPAIKRTKKFVAALANAPLVVDTKYLDAALKQEKLTENPILLQDRKTENAMDFKLSEAIDRAKVNAHKLLEGWSIFVAKEIAGGWETYKDIITVNGGETHMYAGRTGLQLPKRAADDAGEEHDYAYLVSGASEAEVKLWKTFRSTAEKQNLRTRIVKSDWLLTMAITQEFRWKAEFEWEDR</sequence>
<dbReference type="GO" id="GO:0006302">
    <property type="term" value="P:double-strand break repair"/>
    <property type="evidence" value="ECO:0007669"/>
    <property type="project" value="TreeGrafter"/>
</dbReference>
<dbReference type="CDD" id="cd18438">
    <property type="entry name" value="BRCT_BRC1_like_rpt4"/>
    <property type="match status" value="1"/>
</dbReference>
<evidence type="ECO:0000256" key="1">
    <source>
        <dbReference type="SAM" id="MobiDB-lite"/>
    </source>
</evidence>
<dbReference type="CDD" id="cd00027">
    <property type="entry name" value="BRCT"/>
    <property type="match status" value="1"/>
</dbReference>
<dbReference type="GO" id="GO:0005634">
    <property type="term" value="C:nucleus"/>
    <property type="evidence" value="ECO:0007669"/>
    <property type="project" value="TreeGrafter"/>
</dbReference>
<dbReference type="Proteomes" id="UP001310890">
    <property type="component" value="Unassembled WGS sequence"/>
</dbReference>
<feature type="compositionally biased region" description="Acidic residues" evidence="1">
    <location>
        <begin position="508"/>
        <end position="523"/>
    </location>
</feature>
<proteinExistence type="predicted"/>
<name>A0AAN7TA14_9PEZI</name>
<evidence type="ECO:0000259" key="2">
    <source>
        <dbReference type="PROSITE" id="PS50172"/>
    </source>
</evidence>
<dbReference type="PROSITE" id="PS50172">
    <property type="entry name" value="BRCT"/>
    <property type="match status" value="3"/>
</dbReference>
<feature type="domain" description="BRCT" evidence="2">
    <location>
        <begin position="108"/>
        <end position="198"/>
    </location>
</feature>
<evidence type="ECO:0000313" key="3">
    <source>
        <dbReference type="EMBL" id="KAK5108587.1"/>
    </source>
</evidence>
<dbReference type="CDD" id="cd18436">
    <property type="entry name" value="BRCT_BRC1_like_rpt2"/>
    <property type="match status" value="1"/>
</dbReference>
<feature type="domain" description="BRCT" evidence="2">
    <location>
        <begin position="345"/>
        <end position="418"/>
    </location>
</feature>
<protein>
    <recommendedName>
        <fullName evidence="2">BRCT domain-containing protein</fullName>
    </recommendedName>
</protein>
<dbReference type="GO" id="GO:0035361">
    <property type="term" value="C:Cul8-RING ubiquitin ligase complex"/>
    <property type="evidence" value="ECO:0007669"/>
    <property type="project" value="TreeGrafter"/>
</dbReference>
<dbReference type="Gene3D" id="3.40.50.10190">
    <property type="entry name" value="BRCT domain"/>
    <property type="match status" value="5"/>
</dbReference>
<dbReference type="SMART" id="SM00292">
    <property type="entry name" value="BRCT"/>
    <property type="match status" value="4"/>
</dbReference>
<dbReference type="InterPro" id="IPR036420">
    <property type="entry name" value="BRCT_dom_sf"/>
</dbReference>
<dbReference type="CDD" id="cd18437">
    <property type="entry name" value="BRCT_BRC1_like_rpt3"/>
    <property type="match status" value="1"/>
</dbReference>